<organism evidence="2">
    <name type="scientific">Caldilinea aerophila</name>
    <dbReference type="NCBI Taxonomy" id="133453"/>
    <lineage>
        <taxon>Bacteria</taxon>
        <taxon>Bacillati</taxon>
        <taxon>Chloroflexota</taxon>
        <taxon>Caldilineae</taxon>
        <taxon>Caldilineales</taxon>
        <taxon>Caldilineaceae</taxon>
        <taxon>Caldilinea</taxon>
    </lineage>
</organism>
<gene>
    <name evidence="2" type="ORF">ENQ20_17765</name>
</gene>
<sequence length="200" mass="22768">MSTCLIICGALAREILALKERHGWQVDVVAVPATFHMIPARIAPAVEKRIVELRQRYDRLIVVYGDCGTGGALDEMLDRLGVERIAGPHCYEWYGGSLFQQLMDEEPGTYFLTDFMVRHFRTLVLKSMGLDRFPQLKQDYFGNYRRVVYLVQKPDPALIEQAKAVASYLGLPLEIRATGYNFLEARLLELLQQNGNRSNS</sequence>
<name>A0A7C1FWP4_9CHLR</name>
<protein>
    <submittedName>
        <fullName evidence="2">DUF1638 domain-containing protein</fullName>
    </submittedName>
</protein>
<feature type="domain" description="DUF1638" evidence="1">
    <location>
        <begin position="32"/>
        <end position="185"/>
    </location>
</feature>
<dbReference type="AlphaFoldDB" id="A0A7C1FWP4"/>
<dbReference type="EMBL" id="DSMG01000185">
    <property type="protein sequence ID" value="HDX33311.1"/>
    <property type="molecule type" value="Genomic_DNA"/>
</dbReference>
<comment type="caution">
    <text evidence="2">The sequence shown here is derived from an EMBL/GenBank/DDBJ whole genome shotgun (WGS) entry which is preliminary data.</text>
</comment>
<evidence type="ECO:0000259" key="1">
    <source>
        <dbReference type="Pfam" id="PF07796"/>
    </source>
</evidence>
<proteinExistence type="predicted"/>
<reference evidence="2" key="1">
    <citation type="journal article" date="2020" name="mSystems">
        <title>Genome- and Community-Level Interaction Insights into Carbon Utilization and Element Cycling Functions of Hydrothermarchaeota in Hydrothermal Sediment.</title>
        <authorList>
            <person name="Zhou Z."/>
            <person name="Liu Y."/>
            <person name="Xu W."/>
            <person name="Pan J."/>
            <person name="Luo Z.H."/>
            <person name="Li M."/>
        </authorList>
    </citation>
    <scope>NUCLEOTIDE SEQUENCE [LARGE SCALE GENOMIC DNA]</scope>
    <source>
        <strain evidence="2">SpSt-289</strain>
    </source>
</reference>
<evidence type="ECO:0000313" key="2">
    <source>
        <dbReference type="EMBL" id="HDX33311.1"/>
    </source>
</evidence>
<accession>A0A7C1FWP4</accession>
<dbReference type="InterPro" id="IPR012437">
    <property type="entry name" value="DUF1638"/>
</dbReference>
<dbReference type="Pfam" id="PF07796">
    <property type="entry name" value="DUF1638"/>
    <property type="match status" value="1"/>
</dbReference>